<dbReference type="EMBL" id="MUHD01000009">
    <property type="protein sequence ID" value="OXB09942.1"/>
    <property type="molecule type" value="Genomic_DNA"/>
</dbReference>
<evidence type="ECO:0000313" key="2">
    <source>
        <dbReference type="EMBL" id="OXB09942.1"/>
    </source>
</evidence>
<evidence type="ECO:0000313" key="3">
    <source>
        <dbReference type="Proteomes" id="UP000198381"/>
    </source>
</evidence>
<gene>
    <name evidence="2" type="ORF">B0A81_04705</name>
</gene>
<organism evidence="2 3">
    <name type="scientific">Flavobacterium plurextorum</name>
    <dbReference type="NCBI Taxonomy" id="1114867"/>
    <lineage>
        <taxon>Bacteria</taxon>
        <taxon>Pseudomonadati</taxon>
        <taxon>Bacteroidota</taxon>
        <taxon>Flavobacteriia</taxon>
        <taxon>Flavobacteriales</taxon>
        <taxon>Flavobacteriaceae</taxon>
        <taxon>Flavobacterium</taxon>
    </lineage>
</organism>
<dbReference type="Proteomes" id="UP000198381">
    <property type="component" value="Unassembled WGS sequence"/>
</dbReference>
<reference evidence="2 3" key="1">
    <citation type="submission" date="2016-11" db="EMBL/GenBank/DDBJ databases">
        <title>Whole genomes of Flavobacteriaceae.</title>
        <authorList>
            <person name="Stine C."/>
            <person name="Li C."/>
            <person name="Tadesse D."/>
        </authorList>
    </citation>
    <scope>NUCLEOTIDE SEQUENCE [LARGE SCALE GENOMIC DNA]</scope>
    <source>
        <strain evidence="2 3">CCUG 60112</strain>
    </source>
</reference>
<comment type="caution">
    <text evidence="2">The sequence shown here is derived from an EMBL/GenBank/DDBJ whole genome shotgun (WGS) entry which is preliminary data.</text>
</comment>
<dbReference type="RefSeq" id="WP_089056951.1">
    <property type="nucleotide sequence ID" value="NZ_MUHD01000009.1"/>
</dbReference>
<keyword evidence="1" id="KW-0472">Membrane</keyword>
<protein>
    <submittedName>
        <fullName evidence="2">Uncharacterized protein</fullName>
    </submittedName>
</protein>
<accession>A0ABX4CXJ3</accession>
<evidence type="ECO:0000256" key="1">
    <source>
        <dbReference type="SAM" id="Phobius"/>
    </source>
</evidence>
<sequence>MNKKIYLILAIPIVLFSAYYYWENRYVELRPVIPKEYTRQLIFFDNDLYKIAKPNEVSPKYYKNIKFVLDRSSQEYIIKKGLIYVKFKYMHDMNLMWNYTTRATDPTWFNLKREMDSINGNVKGQREMDSIIKTFNLK</sequence>
<feature type="transmembrane region" description="Helical" evidence="1">
    <location>
        <begin position="5"/>
        <end position="22"/>
    </location>
</feature>
<keyword evidence="3" id="KW-1185">Reference proteome</keyword>
<name>A0ABX4CXJ3_9FLAO</name>
<proteinExistence type="predicted"/>
<keyword evidence="1" id="KW-1133">Transmembrane helix</keyword>
<keyword evidence="1" id="KW-0812">Transmembrane</keyword>